<keyword evidence="3" id="KW-1185">Reference proteome</keyword>
<dbReference type="OrthoDB" id="3254913at2759"/>
<feature type="region of interest" description="Disordered" evidence="1">
    <location>
        <begin position="112"/>
        <end position="135"/>
    </location>
</feature>
<protein>
    <submittedName>
        <fullName evidence="2">Uncharacterized protein</fullName>
    </submittedName>
</protein>
<dbReference type="HOGENOM" id="CLU_1885806_0_0_1"/>
<accession>S8G7W5</accession>
<feature type="compositionally biased region" description="Polar residues" evidence="1">
    <location>
        <begin position="27"/>
        <end position="41"/>
    </location>
</feature>
<evidence type="ECO:0000313" key="2">
    <source>
        <dbReference type="EMBL" id="EPT06210.1"/>
    </source>
</evidence>
<dbReference type="AlphaFoldDB" id="S8G7W5"/>
<dbReference type="Proteomes" id="UP000015241">
    <property type="component" value="Unassembled WGS sequence"/>
</dbReference>
<name>S8G7W5_FOMSC</name>
<evidence type="ECO:0000313" key="3">
    <source>
        <dbReference type="Proteomes" id="UP000015241"/>
    </source>
</evidence>
<proteinExistence type="predicted"/>
<dbReference type="STRING" id="743788.S8G7W5"/>
<evidence type="ECO:0000256" key="1">
    <source>
        <dbReference type="SAM" id="MobiDB-lite"/>
    </source>
</evidence>
<feature type="region of interest" description="Disordered" evidence="1">
    <location>
        <begin position="1"/>
        <end position="48"/>
    </location>
</feature>
<sequence>MASYHDQPVHDDEHEHDLGEHDEQPTVDDNATPPTKVSPMSPQILDLDLPQSDLDLTSTFEAILSEPQSRDEAPETVYLQKRASNVLKLTQQNEKLQAELRAMTARLEAAERKQQELAARAAREQAQARPDPSSS</sequence>
<dbReference type="InParanoid" id="S8G7W5"/>
<feature type="compositionally biased region" description="Basic and acidic residues" evidence="1">
    <location>
        <begin position="7"/>
        <end position="24"/>
    </location>
</feature>
<dbReference type="eggNOG" id="ENOG502SX4V">
    <property type="taxonomic scope" value="Eukaryota"/>
</dbReference>
<organism evidence="2 3">
    <name type="scientific">Fomitopsis schrenkii</name>
    <name type="common">Brown rot fungus</name>
    <dbReference type="NCBI Taxonomy" id="2126942"/>
    <lineage>
        <taxon>Eukaryota</taxon>
        <taxon>Fungi</taxon>
        <taxon>Dikarya</taxon>
        <taxon>Basidiomycota</taxon>
        <taxon>Agaricomycotina</taxon>
        <taxon>Agaricomycetes</taxon>
        <taxon>Polyporales</taxon>
        <taxon>Fomitopsis</taxon>
    </lineage>
</organism>
<gene>
    <name evidence="2" type="ORF">FOMPIDRAFT_1013156</name>
</gene>
<feature type="compositionally biased region" description="Low complexity" evidence="1">
    <location>
        <begin position="116"/>
        <end position="129"/>
    </location>
</feature>
<dbReference type="EMBL" id="KE504122">
    <property type="protein sequence ID" value="EPT06210.1"/>
    <property type="molecule type" value="Genomic_DNA"/>
</dbReference>
<reference evidence="2 3" key="1">
    <citation type="journal article" date="2012" name="Science">
        <title>The Paleozoic origin of enzymatic lignin decomposition reconstructed from 31 fungal genomes.</title>
        <authorList>
            <person name="Floudas D."/>
            <person name="Binder M."/>
            <person name="Riley R."/>
            <person name="Barry K."/>
            <person name="Blanchette R.A."/>
            <person name="Henrissat B."/>
            <person name="Martinez A.T."/>
            <person name="Otillar R."/>
            <person name="Spatafora J.W."/>
            <person name="Yadav J.S."/>
            <person name="Aerts A."/>
            <person name="Benoit I."/>
            <person name="Boyd A."/>
            <person name="Carlson A."/>
            <person name="Copeland A."/>
            <person name="Coutinho P.M."/>
            <person name="de Vries R.P."/>
            <person name="Ferreira P."/>
            <person name="Findley K."/>
            <person name="Foster B."/>
            <person name="Gaskell J."/>
            <person name="Glotzer D."/>
            <person name="Gorecki P."/>
            <person name="Heitman J."/>
            <person name="Hesse C."/>
            <person name="Hori C."/>
            <person name="Igarashi K."/>
            <person name="Jurgens J.A."/>
            <person name="Kallen N."/>
            <person name="Kersten P."/>
            <person name="Kohler A."/>
            <person name="Kuees U."/>
            <person name="Kumar T.K.A."/>
            <person name="Kuo A."/>
            <person name="LaButti K."/>
            <person name="Larrondo L.F."/>
            <person name="Lindquist E."/>
            <person name="Ling A."/>
            <person name="Lombard V."/>
            <person name="Lucas S."/>
            <person name="Lundell T."/>
            <person name="Martin R."/>
            <person name="McLaughlin D.J."/>
            <person name="Morgenstern I."/>
            <person name="Morin E."/>
            <person name="Murat C."/>
            <person name="Nagy L.G."/>
            <person name="Nolan M."/>
            <person name="Ohm R.A."/>
            <person name="Patyshakuliyeva A."/>
            <person name="Rokas A."/>
            <person name="Ruiz-Duenas F.J."/>
            <person name="Sabat G."/>
            <person name="Salamov A."/>
            <person name="Samejima M."/>
            <person name="Schmutz J."/>
            <person name="Slot J.C."/>
            <person name="St John F."/>
            <person name="Stenlid J."/>
            <person name="Sun H."/>
            <person name="Sun S."/>
            <person name="Syed K."/>
            <person name="Tsang A."/>
            <person name="Wiebenga A."/>
            <person name="Young D."/>
            <person name="Pisabarro A."/>
            <person name="Eastwood D.C."/>
            <person name="Martin F."/>
            <person name="Cullen D."/>
            <person name="Grigoriev I.V."/>
            <person name="Hibbett D.S."/>
        </authorList>
    </citation>
    <scope>NUCLEOTIDE SEQUENCE</scope>
    <source>
        <strain evidence="3">FP-58527</strain>
    </source>
</reference>